<sequence>MPQRRSKSKPLDANIIEDPVFEPLDSSKTQPSITKHTREPDADDVSARATKRPKNNGTVGLHSHSTDLADAHGPHTNEPTQFLPSEVRRWQDKYEIITMSILSSSKIEQKVRNLILRMSKVDCENNKAKPRVVKLHAKGDVAGKMVSIVEIAKAEIQKENGKLYQYNGLHGETSELKVKNPKRTGSGKIVAELTKEHPGLEDPSGEAINESEKNTLGTVDQSDVDLEMVDATEESFETMAPLSRGNDTPEARKKVRAYPVLTIYLSRVPIPELKDRYGYA</sequence>
<dbReference type="Pfam" id="PF01918">
    <property type="entry name" value="Alba"/>
    <property type="match status" value="1"/>
</dbReference>
<dbReference type="AlphaFoldDB" id="A0AA39R5U5"/>
<proteinExistence type="predicted"/>
<evidence type="ECO:0000313" key="3">
    <source>
        <dbReference type="EMBL" id="KAK0514606.1"/>
    </source>
</evidence>
<feature type="region of interest" description="Disordered" evidence="1">
    <location>
        <begin position="196"/>
        <end position="218"/>
    </location>
</feature>
<protein>
    <recommendedName>
        <fullName evidence="2">DNA/RNA-binding protein Alba-like domain-containing protein</fullName>
    </recommendedName>
</protein>
<evidence type="ECO:0000313" key="4">
    <source>
        <dbReference type="Proteomes" id="UP001166286"/>
    </source>
</evidence>
<feature type="domain" description="DNA/RNA-binding protein Alba-like" evidence="2">
    <location>
        <begin position="98"/>
        <end position="169"/>
    </location>
</feature>
<accession>A0AA39R5U5</accession>
<dbReference type="InterPro" id="IPR002775">
    <property type="entry name" value="DNA/RNA-bd_Alba-like"/>
</dbReference>
<dbReference type="GO" id="GO:0003676">
    <property type="term" value="F:nucleic acid binding"/>
    <property type="evidence" value="ECO:0007669"/>
    <property type="project" value="InterPro"/>
</dbReference>
<comment type="caution">
    <text evidence="3">The sequence shown here is derived from an EMBL/GenBank/DDBJ whole genome shotgun (WGS) entry which is preliminary data.</text>
</comment>
<feature type="region of interest" description="Disordered" evidence="1">
    <location>
        <begin position="1"/>
        <end position="81"/>
    </location>
</feature>
<organism evidence="3 4">
    <name type="scientific">Cladonia borealis</name>
    <dbReference type="NCBI Taxonomy" id="184061"/>
    <lineage>
        <taxon>Eukaryota</taxon>
        <taxon>Fungi</taxon>
        <taxon>Dikarya</taxon>
        <taxon>Ascomycota</taxon>
        <taxon>Pezizomycotina</taxon>
        <taxon>Lecanoromycetes</taxon>
        <taxon>OSLEUM clade</taxon>
        <taxon>Lecanoromycetidae</taxon>
        <taxon>Lecanorales</taxon>
        <taxon>Lecanorineae</taxon>
        <taxon>Cladoniaceae</taxon>
        <taxon>Cladonia</taxon>
    </lineage>
</organism>
<name>A0AA39R5U5_9LECA</name>
<gene>
    <name evidence="3" type="ORF">JMJ35_003223</name>
</gene>
<keyword evidence="4" id="KW-1185">Reference proteome</keyword>
<reference evidence="3" key="1">
    <citation type="submission" date="2023-03" db="EMBL/GenBank/DDBJ databases">
        <title>Complete genome of Cladonia borealis.</title>
        <authorList>
            <person name="Park H."/>
        </authorList>
    </citation>
    <scope>NUCLEOTIDE SEQUENCE</scope>
    <source>
        <strain evidence="3">ANT050790</strain>
    </source>
</reference>
<dbReference type="EMBL" id="JAFEKC020000005">
    <property type="protein sequence ID" value="KAK0514606.1"/>
    <property type="molecule type" value="Genomic_DNA"/>
</dbReference>
<feature type="compositionally biased region" description="Basic and acidic residues" evidence="1">
    <location>
        <begin position="64"/>
        <end position="75"/>
    </location>
</feature>
<evidence type="ECO:0000259" key="2">
    <source>
        <dbReference type="Pfam" id="PF01918"/>
    </source>
</evidence>
<evidence type="ECO:0000256" key="1">
    <source>
        <dbReference type="SAM" id="MobiDB-lite"/>
    </source>
</evidence>
<dbReference type="Proteomes" id="UP001166286">
    <property type="component" value="Unassembled WGS sequence"/>
</dbReference>